<dbReference type="OrthoDB" id="5418336at2759"/>
<dbReference type="STRING" id="183478.A0A364NDC6"/>
<evidence type="ECO:0000256" key="2">
    <source>
        <dbReference type="SAM" id="MobiDB-lite"/>
    </source>
</evidence>
<proteinExistence type="predicted"/>
<protein>
    <submittedName>
        <fullName evidence="4">Nacht and ankyrin domain-containing protein</fullName>
    </submittedName>
</protein>
<feature type="compositionally biased region" description="Basic and acidic residues" evidence="2">
    <location>
        <begin position="23"/>
        <end position="37"/>
    </location>
</feature>
<dbReference type="Proteomes" id="UP000249619">
    <property type="component" value="Unassembled WGS sequence"/>
</dbReference>
<dbReference type="InterPro" id="IPR056884">
    <property type="entry name" value="NPHP3-like_N"/>
</dbReference>
<name>A0A364NDC6_STELY</name>
<feature type="compositionally biased region" description="Polar residues" evidence="2">
    <location>
        <begin position="52"/>
        <end position="66"/>
    </location>
</feature>
<feature type="compositionally biased region" description="Basic and acidic residues" evidence="2">
    <location>
        <begin position="1"/>
        <end position="16"/>
    </location>
</feature>
<dbReference type="InterPro" id="IPR007111">
    <property type="entry name" value="NACHT_NTPase"/>
</dbReference>
<feature type="region of interest" description="Disordered" evidence="2">
    <location>
        <begin position="1"/>
        <end position="69"/>
    </location>
</feature>
<evidence type="ECO:0000259" key="3">
    <source>
        <dbReference type="PROSITE" id="PS50837"/>
    </source>
</evidence>
<feature type="domain" description="NACHT" evidence="3">
    <location>
        <begin position="112"/>
        <end position="265"/>
    </location>
</feature>
<organism evidence="4 5">
    <name type="scientific">Stemphylium lycopersici</name>
    <name type="common">Tomato gray leaf spot disease fungus</name>
    <name type="synonym">Thyrospora lycopersici</name>
    <dbReference type="NCBI Taxonomy" id="183478"/>
    <lineage>
        <taxon>Eukaryota</taxon>
        <taxon>Fungi</taxon>
        <taxon>Dikarya</taxon>
        <taxon>Ascomycota</taxon>
        <taxon>Pezizomycotina</taxon>
        <taxon>Dothideomycetes</taxon>
        <taxon>Pleosporomycetidae</taxon>
        <taxon>Pleosporales</taxon>
        <taxon>Pleosporineae</taxon>
        <taxon>Pleosporaceae</taxon>
        <taxon>Stemphylium</taxon>
    </lineage>
</organism>
<sequence>MPPLDATERLASKRLGENIPRSLEARSKQHRAEDIERCGQPSQMAEDPPHHQQISGVSIQNQSQGLSDRERVISAKGTRVAGTCEWITHDASYRAWLNNAGNSDGNNDDNTRLLWISGGPGQGKTMMSVFLTEELERHTARIVNAELVFFFCSAQDDEHNTVIAVLRGLMNQIIDKRPQLVRHAQPYFETPEKTQQTLLSLETLWLIFSKLIADAELETIICVLDGLDECEEKTLKALLRRITSLLAGTTPSSIKGSFKLAIVSRDLKDLRGCTRVQLNPDNNEKVASDINLFITTRLSQLSSVPRFTEIQAEVQGILFERAQGTFLWVGFAANVLLEKETCTEILEALQDMPSGLQAMYARMLHQIPDKKRDRSAAILRWVTLALRPLTVMELAAAVGIDSMQSPLSIDGAIRDAIDDCKPFLEI</sequence>
<dbReference type="Gene3D" id="3.40.50.300">
    <property type="entry name" value="P-loop containing nucleotide triphosphate hydrolases"/>
    <property type="match status" value="1"/>
</dbReference>
<gene>
    <name evidence="4" type="ORF">DDE83_001296</name>
</gene>
<dbReference type="PANTHER" id="PTHR10039:SF14">
    <property type="entry name" value="NACHT DOMAIN-CONTAINING PROTEIN"/>
    <property type="match status" value="1"/>
</dbReference>
<dbReference type="PROSITE" id="PS50837">
    <property type="entry name" value="NACHT"/>
    <property type="match status" value="1"/>
</dbReference>
<dbReference type="AlphaFoldDB" id="A0A364NDC6"/>
<comment type="caution">
    <text evidence="4">The sequence shown here is derived from an EMBL/GenBank/DDBJ whole genome shotgun (WGS) entry which is preliminary data.</text>
</comment>
<evidence type="ECO:0000313" key="5">
    <source>
        <dbReference type="Proteomes" id="UP000249619"/>
    </source>
</evidence>
<reference evidence="5" key="1">
    <citation type="submission" date="2018-05" db="EMBL/GenBank/DDBJ databases">
        <title>Draft genome sequence of Stemphylium lycopersici strain CIDEFI 213.</title>
        <authorList>
            <person name="Medina R."/>
            <person name="Franco M.E.E."/>
            <person name="Lucentini C.G."/>
            <person name="Saparrat M.C.N."/>
            <person name="Balatti P.A."/>
        </authorList>
    </citation>
    <scope>NUCLEOTIDE SEQUENCE [LARGE SCALE GENOMIC DNA]</scope>
    <source>
        <strain evidence="5">CIDEFI 213</strain>
    </source>
</reference>
<evidence type="ECO:0000256" key="1">
    <source>
        <dbReference type="ARBA" id="ARBA00022737"/>
    </source>
</evidence>
<dbReference type="PANTHER" id="PTHR10039">
    <property type="entry name" value="AMELOGENIN"/>
    <property type="match status" value="1"/>
</dbReference>
<dbReference type="InterPro" id="IPR027417">
    <property type="entry name" value="P-loop_NTPase"/>
</dbReference>
<dbReference type="EMBL" id="QGDH01000013">
    <property type="protein sequence ID" value="RAR15262.1"/>
    <property type="molecule type" value="Genomic_DNA"/>
</dbReference>
<keyword evidence="5" id="KW-1185">Reference proteome</keyword>
<evidence type="ECO:0000313" key="4">
    <source>
        <dbReference type="EMBL" id="RAR15262.1"/>
    </source>
</evidence>
<dbReference type="SUPFAM" id="SSF52540">
    <property type="entry name" value="P-loop containing nucleoside triphosphate hydrolases"/>
    <property type="match status" value="1"/>
</dbReference>
<accession>A0A364NDC6</accession>
<dbReference type="Pfam" id="PF24883">
    <property type="entry name" value="NPHP3_N"/>
    <property type="match status" value="1"/>
</dbReference>
<keyword evidence="1" id="KW-0677">Repeat</keyword>